<dbReference type="Proteomes" id="UP000053029">
    <property type="component" value="Unassembled WGS sequence"/>
</dbReference>
<reference evidence="2 3" key="1">
    <citation type="submission" date="2015-01" db="EMBL/GenBank/DDBJ databases">
        <title>The Genome Sequence of Fonsecaea pedrosoi CBS 271.37.</title>
        <authorList>
            <consortium name="The Broad Institute Genomics Platform"/>
            <person name="Cuomo C."/>
            <person name="de Hoog S."/>
            <person name="Gorbushina A."/>
            <person name="Stielow B."/>
            <person name="Teixiera M."/>
            <person name="Abouelleil A."/>
            <person name="Chapman S.B."/>
            <person name="Priest M."/>
            <person name="Young S.K."/>
            <person name="Wortman J."/>
            <person name="Nusbaum C."/>
            <person name="Birren B."/>
        </authorList>
    </citation>
    <scope>NUCLEOTIDE SEQUENCE [LARGE SCALE GENOMIC DNA]</scope>
    <source>
        <strain evidence="2 3">CBS 271.37</strain>
    </source>
</reference>
<protein>
    <submittedName>
        <fullName evidence="2">Unplaced genomic scaffold supercont1.1, whole genome shotgun sequence</fullName>
    </submittedName>
</protein>
<evidence type="ECO:0000313" key="2">
    <source>
        <dbReference type="EMBL" id="KIW85255.1"/>
    </source>
</evidence>
<name>A0A0D2H322_9EURO</name>
<dbReference type="VEuPathDB" id="FungiDB:Z517_00645"/>
<keyword evidence="3" id="KW-1185">Reference proteome</keyword>
<sequence length="465" mass="50694">MADAQGVPKEESLATSQASDGTKSLNTLSLSAAPDSESQTQADDGNSSTTESEPPATPAKEDDDGIMNSTAFCLELDPETIHPAVDLSDRNNLVRLLALYQSGWDRGRGRGPRDHETCIWCRGPVGPNVEVLTHVGRNNSCRNSWPVTCLLDWIQQQLGTVRGHSLRCPMCAEEFYHRYSVTGADFKADQGGPDAQRVVDAGWLRCTLFGTAYARDFCVKRKKPLIIMESEEARKLVLLNREKYMFNKCEELPQTALEGTRWFSRVVAADIAQSFGATPAPDSGLPAPVAPVIYPRPVEGEAEKPKNTFNMAWMILDHGNNQYRMSPILCLDACCLIVQTEGLGGVTKTMTAEEFNAMTKARGGLKTVVESFGPDDVTDALEMDASSRLWLAKMLGKPPRDPDYPSDDEWYKRIALAFGFSTRPPLECGGSDDDGTPPPAAAAAAADADDEQNDSDESLPELPIV</sequence>
<feature type="compositionally biased region" description="Polar residues" evidence="1">
    <location>
        <begin position="13"/>
        <end position="52"/>
    </location>
</feature>
<dbReference type="RefSeq" id="XP_013289063.1">
    <property type="nucleotide sequence ID" value="XM_013433609.1"/>
</dbReference>
<evidence type="ECO:0000256" key="1">
    <source>
        <dbReference type="SAM" id="MobiDB-lite"/>
    </source>
</evidence>
<feature type="region of interest" description="Disordered" evidence="1">
    <location>
        <begin position="1"/>
        <end position="65"/>
    </location>
</feature>
<accession>A0A0D2H322</accession>
<gene>
    <name evidence="2" type="ORF">Z517_00645</name>
</gene>
<dbReference type="GeneID" id="25300135"/>
<dbReference type="AlphaFoldDB" id="A0A0D2H322"/>
<evidence type="ECO:0000313" key="3">
    <source>
        <dbReference type="Proteomes" id="UP000053029"/>
    </source>
</evidence>
<dbReference type="HOGENOM" id="CLU_037333_0_0_1"/>
<proteinExistence type="predicted"/>
<organism evidence="2 3">
    <name type="scientific">Fonsecaea pedrosoi CBS 271.37</name>
    <dbReference type="NCBI Taxonomy" id="1442368"/>
    <lineage>
        <taxon>Eukaryota</taxon>
        <taxon>Fungi</taxon>
        <taxon>Dikarya</taxon>
        <taxon>Ascomycota</taxon>
        <taxon>Pezizomycotina</taxon>
        <taxon>Eurotiomycetes</taxon>
        <taxon>Chaetothyriomycetidae</taxon>
        <taxon>Chaetothyriales</taxon>
        <taxon>Herpotrichiellaceae</taxon>
        <taxon>Fonsecaea</taxon>
    </lineage>
</organism>
<feature type="compositionally biased region" description="Acidic residues" evidence="1">
    <location>
        <begin position="447"/>
        <end position="459"/>
    </location>
</feature>
<feature type="region of interest" description="Disordered" evidence="1">
    <location>
        <begin position="422"/>
        <end position="465"/>
    </location>
</feature>
<dbReference type="EMBL" id="KN846969">
    <property type="protein sequence ID" value="KIW85255.1"/>
    <property type="molecule type" value="Genomic_DNA"/>
</dbReference>
<dbReference type="OrthoDB" id="4119879at2759"/>